<dbReference type="PANTHER" id="PTHR41532:SF1">
    <property type="entry name" value="FIXS PROTEIN"/>
    <property type="match status" value="1"/>
</dbReference>
<dbReference type="NCBIfam" id="TIGR00847">
    <property type="entry name" value="ccoS"/>
    <property type="match status" value="1"/>
</dbReference>
<dbReference type="Pfam" id="PF03597">
    <property type="entry name" value="FixS"/>
    <property type="match status" value="1"/>
</dbReference>
<reference evidence="1 2" key="1">
    <citation type="submission" date="2014-01" db="EMBL/GenBank/DDBJ databases">
        <title>Sulfitobacter sp. H3 (MCCC 1A00686) Genome Sequencing.</title>
        <authorList>
            <person name="Lai Q."/>
            <person name="Hong Z."/>
        </authorList>
    </citation>
    <scope>NUCLEOTIDE SEQUENCE [LARGE SCALE GENOMIC DNA]</scope>
    <source>
        <strain evidence="1 2">H3</strain>
    </source>
</reference>
<dbReference type="InterPro" id="IPR004714">
    <property type="entry name" value="Cyt_oxidase_maturation_cbb3"/>
</dbReference>
<dbReference type="GeneID" id="68870223"/>
<evidence type="ECO:0000313" key="1">
    <source>
        <dbReference type="EMBL" id="KEJ97685.1"/>
    </source>
</evidence>
<name>A0A073J7A2_9RHOB</name>
<evidence type="ECO:0000313" key="2">
    <source>
        <dbReference type="Proteomes" id="UP000027746"/>
    </source>
</evidence>
<proteinExistence type="predicted"/>
<comment type="caution">
    <text evidence="1">The sequence shown here is derived from an EMBL/GenBank/DDBJ whole genome shotgun (WGS) entry which is preliminary data.</text>
</comment>
<dbReference type="Proteomes" id="UP000027746">
    <property type="component" value="Unassembled WGS sequence"/>
</dbReference>
<gene>
    <name evidence="1" type="ORF">SUH3_01485</name>
</gene>
<organism evidence="1 2">
    <name type="scientific">Pseudosulfitobacter pseudonitzschiae</name>
    <dbReference type="NCBI Taxonomy" id="1402135"/>
    <lineage>
        <taxon>Bacteria</taxon>
        <taxon>Pseudomonadati</taxon>
        <taxon>Pseudomonadota</taxon>
        <taxon>Alphaproteobacteria</taxon>
        <taxon>Rhodobacterales</taxon>
        <taxon>Roseobacteraceae</taxon>
        <taxon>Pseudosulfitobacter</taxon>
    </lineage>
</organism>
<protein>
    <submittedName>
        <fullName evidence="1">Cytochrome oxidase maturation protein Cbb3</fullName>
    </submittedName>
</protein>
<sequence length="51" mass="5318">MNVLLVLIPVSIVLGGLGLCAFLWTVRSGQYDDAAGTSARILLDDDGPDEG</sequence>
<accession>A0A073J7A2</accession>
<dbReference type="PANTHER" id="PTHR41532">
    <property type="entry name" value="FIXS PROTEIN"/>
    <property type="match status" value="1"/>
</dbReference>
<keyword evidence="2" id="KW-1185">Reference proteome</keyword>
<dbReference type="EMBL" id="JAMD01000001">
    <property type="protein sequence ID" value="KEJ97685.1"/>
    <property type="molecule type" value="Genomic_DNA"/>
</dbReference>
<dbReference type="OrthoDB" id="9802763at2"/>
<dbReference type="RefSeq" id="WP_028956415.1">
    <property type="nucleotide sequence ID" value="NZ_CP054599.1"/>
</dbReference>
<dbReference type="AlphaFoldDB" id="A0A073J7A2"/>